<dbReference type="Ensembl" id="ENSCSET00000028584.1">
    <property type="protein sequence ID" value="ENSCSEP00000028207.1"/>
    <property type="gene ID" value="ENSCSEG00000018025.1"/>
</dbReference>
<organism evidence="2 3">
    <name type="scientific">Cynoglossus semilaevis</name>
    <name type="common">Tongue sole</name>
    <dbReference type="NCBI Taxonomy" id="244447"/>
    <lineage>
        <taxon>Eukaryota</taxon>
        <taxon>Metazoa</taxon>
        <taxon>Chordata</taxon>
        <taxon>Craniata</taxon>
        <taxon>Vertebrata</taxon>
        <taxon>Euteleostomi</taxon>
        <taxon>Actinopterygii</taxon>
        <taxon>Neopterygii</taxon>
        <taxon>Teleostei</taxon>
        <taxon>Neoteleostei</taxon>
        <taxon>Acanthomorphata</taxon>
        <taxon>Carangaria</taxon>
        <taxon>Pleuronectiformes</taxon>
        <taxon>Pleuronectoidei</taxon>
        <taxon>Cynoglossidae</taxon>
        <taxon>Cynoglossinae</taxon>
        <taxon>Cynoglossus</taxon>
    </lineage>
</organism>
<keyword evidence="1" id="KW-1133">Transmembrane helix</keyword>
<name>A0A3P8WNY9_CYNSE</name>
<evidence type="ECO:0000313" key="3">
    <source>
        <dbReference type="Proteomes" id="UP000265120"/>
    </source>
</evidence>
<keyword evidence="3" id="KW-1185">Reference proteome</keyword>
<reference evidence="2" key="2">
    <citation type="submission" date="2025-08" db="UniProtKB">
        <authorList>
            <consortium name="Ensembl"/>
        </authorList>
    </citation>
    <scope>IDENTIFICATION</scope>
</reference>
<evidence type="ECO:0000313" key="2">
    <source>
        <dbReference type="Ensembl" id="ENSCSEP00000028207.1"/>
    </source>
</evidence>
<feature type="transmembrane region" description="Helical" evidence="1">
    <location>
        <begin position="20"/>
        <end position="43"/>
    </location>
</feature>
<dbReference type="InParanoid" id="A0A3P8WNY9"/>
<dbReference type="Proteomes" id="UP000265120">
    <property type="component" value="Chromosome 11"/>
</dbReference>
<proteinExistence type="predicted"/>
<keyword evidence="1" id="KW-0472">Membrane</keyword>
<reference evidence="2 3" key="1">
    <citation type="journal article" date="2014" name="Nat. Genet.">
        <title>Whole-genome sequence of a flatfish provides insights into ZW sex chromosome evolution and adaptation to a benthic lifestyle.</title>
        <authorList>
            <person name="Chen S."/>
            <person name="Zhang G."/>
            <person name="Shao C."/>
            <person name="Huang Q."/>
            <person name="Liu G."/>
            <person name="Zhang P."/>
            <person name="Song W."/>
            <person name="An N."/>
            <person name="Chalopin D."/>
            <person name="Volff J.N."/>
            <person name="Hong Y."/>
            <person name="Li Q."/>
            <person name="Sha Z."/>
            <person name="Zhou H."/>
            <person name="Xie M."/>
            <person name="Yu Q."/>
            <person name="Liu Y."/>
            <person name="Xiang H."/>
            <person name="Wang N."/>
            <person name="Wu K."/>
            <person name="Yang C."/>
            <person name="Zhou Q."/>
            <person name="Liao X."/>
            <person name="Yang L."/>
            <person name="Hu Q."/>
            <person name="Zhang J."/>
            <person name="Meng L."/>
            <person name="Jin L."/>
            <person name="Tian Y."/>
            <person name="Lian J."/>
            <person name="Yang J."/>
            <person name="Miao G."/>
            <person name="Liu S."/>
            <person name="Liang Z."/>
            <person name="Yan F."/>
            <person name="Li Y."/>
            <person name="Sun B."/>
            <person name="Zhang H."/>
            <person name="Zhang J."/>
            <person name="Zhu Y."/>
            <person name="Du M."/>
            <person name="Zhao Y."/>
            <person name="Schartl M."/>
            <person name="Tang Q."/>
            <person name="Wang J."/>
        </authorList>
    </citation>
    <scope>NUCLEOTIDE SEQUENCE</scope>
</reference>
<sequence>VDTESTNREEEQPRPTSQPLSYYLVIFSFLLIPIGATFCWCVLHTGVGKREERGDSDHFIKPLV</sequence>
<reference evidence="2" key="3">
    <citation type="submission" date="2025-09" db="UniProtKB">
        <authorList>
            <consortium name="Ensembl"/>
        </authorList>
    </citation>
    <scope>IDENTIFICATION</scope>
</reference>
<keyword evidence="1" id="KW-0812">Transmembrane</keyword>
<evidence type="ECO:0000256" key="1">
    <source>
        <dbReference type="SAM" id="Phobius"/>
    </source>
</evidence>
<dbReference type="AlphaFoldDB" id="A0A3P8WNY9"/>
<accession>A0A3P8WNY9</accession>
<protein>
    <submittedName>
        <fullName evidence="2">Uncharacterized protein</fullName>
    </submittedName>
</protein>